<dbReference type="OrthoDB" id="9225563at2759"/>
<accession>A0A093QL23</accession>
<dbReference type="AlphaFoldDB" id="A0A093QL23"/>
<evidence type="ECO:0000313" key="1">
    <source>
        <dbReference type="EMBL" id="KFW87090.1"/>
    </source>
</evidence>
<organism evidence="1 2">
    <name type="scientific">Manacus vitellinus</name>
    <name type="common">golden-collared manakin</name>
    <dbReference type="NCBI Taxonomy" id="328815"/>
    <lineage>
        <taxon>Eukaryota</taxon>
        <taxon>Metazoa</taxon>
        <taxon>Chordata</taxon>
        <taxon>Craniata</taxon>
        <taxon>Vertebrata</taxon>
        <taxon>Euteleostomi</taxon>
        <taxon>Archelosauria</taxon>
        <taxon>Archosauria</taxon>
        <taxon>Dinosauria</taxon>
        <taxon>Saurischia</taxon>
        <taxon>Theropoda</taxon>
        <taxon>Coelurosauria</taxon>
        <taxon>Aves</taxon>
        <taxon>Neognathae</taxon>
        <taxon>Neoaves</taxon>
        <taxon>Telluraves</taxon>
        <taxon>Australaves</taxon>
        <taxon>Passeriformes</taxon>
        <taxon>Pipridae</taxon>
        <taxon>Manacus</taxon>
    </lineage>
</organism>
<proteinExistence type="predicted"/>
<protein>
    <submittedName>
        <fullName evidence="1">Uncharacterized protein</fullName>
    </submittedName>
</protein>
<evidence type="ECO:0000313" key="2">
    <source>
        <dbReference type="Proteomes" id="UP000053258"/>
    </source>
</evidence>
<name>A0A093QL23_9PASS</name>
<feature type="non-terminal residue" evidence="1">
    <location>
        <position position="1"/>
    </location>
</feature>
<gene>
    <name evidence="1" type="ORF">N305_09105</name>
</gene>
<keyword evidence="2" id="KW-1185">Reference proteome</keyword>
<sequence length="54" mass="5972">AQPGVMKQGAASPCEDHWVTSGFQATCCQLRMSCLLWDEPITQEMPTSLEHYGT</sequence>
<reference evidence="1 2" key="1">
    <citation type="submission" date="2014-06" db="EMBL/GenBank/DDBJ databases">
        <title>Genome evolution of avian class.</title>
        <authorList>
            <person name="Zhang G."/>
            <person name="Li C."/>
        </authorList>
    </citation>
    <scope>NUCLEOTIDE SEQUENCE [LARGE SCALE GENOMIC DNA]</scope>
    <source>
        <strain evidence="1">BGI_N305</strain>
    </source>
</reference>
<dbReference type="EMBL" id="KL672828">
    <property type="protein sequence ID" value="KFW87090.1"/>
    <property type="molecule type" value="Genomic_DNA"/>
</dbReference>
<dbReference type="Proteomes" id="UP000053258">
    <property type="component" value="Unassembled WGS sequence"/>
</dbReference>
<feature type="non-terminal residue" evidence="1">
    <location>
        <position position="54"/>
    </location>
</feature>